<evidence type="ECO:0000313" key="2">
    <source>
        <dbReference type="Proteomes" id="UP000230449"/>
    </source>
</evidence>
<dbReference type="EMBL" id="KM101117">
    <property type="protein sequence ID" value="AIK68865.1"/>
    <property type="molecule type" value="Genomic_DNA"/>
</dbReference>
<gene>
    <name evidence="1" type="ORF">PBI_LIZLEMON_91</name>
</gene>
<accession>A0A076YLQ7</accession>
<proteinExistence type="predicted"/>
<sequence length="63" mass="6861">MPDFTPNTRVALAARPGVTGTFERYYAPLPSGTRNVAVRWDDAALSTLIVHESQVVAIESKES</sequence>
<name>A0A076YLQ7_9CAUD</name>
<reference evidence="1 2" key="1">
    <citation type="submission" date="2014-06" db="EMBL/GenBank/DDBJ databases">
        <authorList>
            <person name="Pfaffle P.K."/>
            <person name="Tobiason D.M."/>
            <person name="Arnold K."/>
            <person name="Ash A."/>
            <person name="Austin Q."/>
            <person name="Brahm K."/>
            <person name="Carberry B."/>
            <person name="Grant J."/>
            <person name="Leckie K."/>
            <person name="Meder A."/>
            <person name="Newsom A."/>
            <person name="Reinecke M."/>
            <person name="Rognrud K."/>
            <person name="Serrano M.G."/>
            <person name="Buck G."/>
            <person name="Lee V."/>
            <person name="Wang Y."/>
            <person name="Carvalho R."/>
            <person name="Voegtly L."/>
            <person name="Shi R."/>
            <person name="Duckworth R."/>
            <person name="Johnson A."/>
            <person name="Loviza R."/>
            <person name="Walstead R."/>
            <person name="Shah Z."/>
            <person name="Kiflezghi M."/>
            <person name="Wade K."/>
            <person name="Anders K.R."/>
            <person name="Braun M.A."/>
            <person name="Delesalle V.A."/>
            <person name="Hughes L.E."/>
            <person name="Ware V.C."/>
            <person name="Bradley K.W."/>
            <person name="Barker L.P."/>
            <person name="Asai D.J."/>
            <person name="Bowman C.A."/>
            <person name="Russell D.A."/>
            <person name="Pope W.H."/>
            <person name="Jacobs-Sera D."/>
            <person name="Hendrix R.W."/>
            <person name="Hatfull G.F."/>
        </authorList>
    </citation>
    <scope>NUCLEOTIDE SEQUENCE [LARGE SCALE GENOMIC DNA]</scope>
</reference>
<organism evidence="1 2">
    <name type="scientific">Mycobacterium phage LizLemon</name>
    <dbReference type="NCBI Taxonomy" id="1527533"/>
    <lineage>
        <taxon>Viruses</taxon>
        <taxon>Duplodnaviria</taxon>
        <taxon>Heunggongvirae</taxon>
        <taxon>Uroviricota</taxon>
        <taxon>Caudoviricetes</taxon>
        <taxon>Bclasvirinae</taxon>
        <taxon>Rosebushvirus</taxon>
        <taxon>Rosebushvirus rosebush</taxon>
    </lineage>
</organism>
<evidence type="ECO:0000313" key="1">
    <source>
        <dbReference type="EMBL" id="AIK68865.1"/>
    </source>
</evidence>
<dbReference type="Proteomes" id="UP000230449">
    <property type="component" value="Segment"/>
</dbReference>
<protein>
    <submittedName>
        <fullName evidence="1">Uncharacterized protein</fullName>
    </submittedName>
</protein>